<reference evidence="2" key="1">
    <citation type="submission" date="2018-05" db="EMBL/GenBank/DDBJ databases">
        <authorList>
            <person name="Lanie J.A."/>
            <person name="Ng W.-L."/>
            <person name="Kazmierczak K.M."/>
            <person name="Andrzejewski T.M."/>
            <person name="Davidsen T.M."/>
            <person name="Wayne K.J."/>
            <person name="Tettelin H."/>
            <person name="Glass J.I."/>
            <person name="Rusch D."/>
            <person name="Podicherti R."/>
            <person name="Tsui H.-C.T."/>
            <person name="Winkler M.E."/>
        </authorList>
    </citation>
    <scope>NUCLEOTIDE SEQUENCE</scope>
</reference>
<sequence>MSRPISPFTGIVLFFLLVSIAPSVIAQPGPKSSHNPTEPLHKVKSPLSRSAEVEHRSSQTTLEAPSEDTLGVPVYPNAQYLVSYDARRGQQYYLFGTNASFQNMVDYYSAVLDRRGDRVFREPPVHMFELGQFNRDTMAFPPSVTIKDYTWNGAAGYPNSSPEGQPSHYSTIIQIVPIAEQR</sequence>
<protein>
    <submittedName>
        <fullName evidence="2">Uncharacterized protein</fullName>
    </submittedName>
</protein>
<accession>A0A382CQ33</accession>
<name>A0A382CQ33_9ZZZZ</name>
<dbReference type="AlphaFoldDB" id="A0A382CQ33"/>
<proteinExistence type="predicted"/>
<organism evidence="2">
    <name type="scientific">marine metagenome</name>
    <dbReference type="NCBI Taxonomy" id="408172"/>
    <lineage>
        <taxon>unclassified sequences</taxon>
        <taxon>metagenomes</taxon>
        <taxon>ecological metagenomes</taxon>
    </lineage>
</organism>
<feature type="region of interest" description="Disordered" evidence="1">
    <location>
        <begin position="27"/>
        <end position="69"/>
    </location>
</feature>
<evidence type="ECO:0000256" key="1">
    <source>
        <dbReference type="SAM" id="MobiDB-lite"/>
    </source>
</evidence>
<evidence type="ECO:0000313" key="2">
    <source>
        <dbReference type="EMBL" id="SVB27979.1"/>
    </source>
</evidence>
<gene>
    <name evidence="2" type="ORF">METZ01_LOCUS180833</name>
</gene>
<dbReference type="EMBL" id="UINC01035491">
    <property type="protein sequence ID" value="SVB27979.1"/>
    <property type="molecule type" value="Genomic_DNA"/>
</dbReference>